<dbReference type="InterPro" id="IPR058512">
    <property type="entry name" value="DUF8199"/>
</dbReference>
<evidence type="ECO:0000313" key="2">
    <source>
        <dbReference type="Proteomes" id="UP000183129"/>
    </source>
</evidence>
<evidence type="ECO:0000313" key="1">
    <source>
        <dbReference type="EMBL" id="SFF43405.1"/>
    </source>
</evidence>
<dbReference type="AlphaFoldDB" id="A0A1I2IM73"/>
<protein>
    <submittedName>
        <fullName evidence="1">Uncharacterized protein</fullName>
    </submittedName>
</protein>
<accession>A0A1I2IM73</accession>
<sequence length="161" mass="18308">MKTRISLGHITIGRNYIKKSKIYFLVLCQMKKTLLIFLAVFYFGISQGATVYLHYCMGELVQMGMIESQSPSCDFCGMTSKQAKEKTCCEKETKLLKVDESQKTVPSHFQFEQAPAIVLKTITWQTKNVIIPIELGKASLSNAPPQKQDIPVFIRNCTYRI</sequence>
<name>A0A1I2IM73_9SPHI</name>
<dbReference type="Proteomes" id="UP000183129">
    <property type="component" value="Unassembled WGS sequence"/>
</dbReference>
<gene>
    <name evidence="1" type="ORF">SAMN03003324_03845</name>
</gene>
<dbReference type="NCBIfam" id="NF047658">
    <property type="entry name" value="HYC_CC_PP"/>
    <property type="match status" value="1"/>
</dbReference>
<organism evidence="1 2">
    <name type="scientific">Pedobacter antarcticus</name>
    <dbReference type="NCBI Taxonomy" id="34086"/>
    <lineage>
        <taxon>Bacteria</taxon>
        <taxon>Pseudomonadati</taxon>
        <taxon>Bacteroidota</taxon>
        <taxon>Sphingobacteriia</taxon>
        <taxon>Sphingobacteriales</taxon>
        <taxon>Sphingobacteriaceae</taxon>
        <taxon>Pedobacter</taxon>
    </lineage>
</organism>
<proteinExistence type="predicted"/>
<reference evidence="1 2" key="1">
    <citation type="submission" date="2016-10" db="EMBL/GenBank/DDBJ databases">
        <authorList>
            <person name="de Groot N.N."/>
        </authorList>
    </citation>
    <scope>NUCLEOTIDE SEQUENCE [LARGE SCALE GENOMIC DNA]</scope>
    <source>
        <strain evidence="1 2">ATCC 51969</strain>
    </source>
</reference>
<dbReference type="InterPro" id="IPR058060">
    <property type="entry name" value="HYC_CC_PP"/>
</dbReference>
<dbReference type="Pfam" id="PF26622">
    <property type="entry name" value="DUF8199"/>
    <property type="match status" value="1"/>
</dbReference>
<dbReference type="EMBL" id="FONS01000014">
    <property type="protein sequence ID" value="SFF43405.1"/>
    <property type="molecule type" value="Genomic_DNA"/>
</dbReference>